<keyword evidence="4" id="KW-0694">RNA-binding</keyword>
<evidence type="ECO:0000256" key="1">
    <source>
        <dbReference type="ARBA" id="ARBA00002945"/>
    </source>
</evidence>
<comment type="similarity">
    <text evidence="2">Belongs to the HutP family.</text>
</comment>
<evidence type="ECO:0000313" key="8">
    <source>
        <dbReference type="Proteomes" id="UP000515913"/>
    </source>
</evidence>
<dbReference type="Proteomes" id="UP000515913">
    <property type="component" value="Chromosome"/>
</dbReference>
<evidence type="ECO:0000256" key="2">
    <source>
        <dbReference type="ARBA" id="ARBA00009992"/>
    </source>
</evidence>
<keyword evidence="6" id="KW-0804">Transcription</keyword>
<evidence type="ECO:0000313" key="7">
    <source>
        <dbReference type="EMBL" id="QNM14501.1"/>
    </source>
</evidence>
<evidence type="ECO:0000256" key="4">
    <source>
        <dbReference type="ARBA" id="ARBA00022884"/>
    </source>
</evidence>
<name>A0A7G9GUL9_9FUSO</name>
<dbReference type="EMBL" id="CP060637">
    <property type="protein sequence ID" value="QNM14501.1"/>
    <property type="molecule type" value="Genomic_DNA"/>
</dbReference>
<dbReference type="GO" id="GO:0003723">
    <property type="term" value="F:RNA binding"/>
    <property type="evidence" value="ECO:0007669"/>
    <property type="project" value="UniProtKB-KW"/>
</dbReference>
<dbReference type="Gene3D" id="3.40.1510.10">
    <property type="entry name" value="Hut operon regulatory protein HutP"/>
    <property type="match status" value="1"/>
</dbReference>
<organism evidence="7 8">
    <name type="scientific">Fusobacterium hominis</name>
    <dbReference type="NCBI Taxonomy" id="2764326"/>
    <lineage>
        <taxon>Bacteria</taxon>
        <taxon>Fusobacteriati</taxon>
        <taxon>Fusobacteriota</taxon>
        <taxon>Fusobacteriia</taxon>
        <taxon>Fusobacteriales</taxon>
        <taxon>Fusobacteriaceae</taxon>
        <taxon>Fusobacterium</taxon>
    </lineage>
</organism>
<proteinExistence type="inferred from homology"/>
<keyword evidence="5" id="KW-0805">Transcription regulation</keyword>
<sequence length="139" mass="15062">MKYKSKDIAKVSIVMAMSTREEENDLKESYMKEGIKTAAVDIGGDVVDSIPKILERTLVAAKRNGLITESHVYEGAITGAAREAIDQILNKSVGFNVGGKIGIARCQEHLSVCIFLTIGMFRLDEVVIGLGHRAVPADD</sequence>
<accession>A0A7G9GUL9</accession>
<dbReference type="InterPro" id="IPR015111">
    <property type="entry name" value="Regulatory_HutP"/>
</dbReference>
<dbReference type="RefSeq" id="WP_101474055.1">
    <property type="nucleotide sequence ID" value="NZ_CP060637.1"/>
</dbReference>
<dbReference type="InterPro" id="IPR036482">
    <property type="entry name" value="Regulatory_HutP_sf"/>
</dbReference>
<dbReference type="Pfam" id="PF09021">
    <property type="entry name" value="HutP"/>
    <property type="match status" value="1"/>
</dbReference>
<evidence type="ECO:0000256" key="6">
    <source>
        <dbReference type="ARBA" id="ARBA00023163"/>
    </source>
</evidence>
<protein>
    <recommendedName>
        <fullName evidence="3">Hut operon positive regulatory protein</fullName>
    </recommendedName>
</protein>
<gene>
    <name evidence="7" type="ORF">H9Q81_05785</name>
</gene>
<comment type="function">
    <text evidence="1">Antiterminator that binds to cis-acting regulatory sequences on the mRNA in the presence of histidine, thereby suppressing transcription termination and activating the hut operon for histidine utilization.</text>
</comment>
<reference evidence="7 8" key="1">
    <citation type="submission" date="2020-08" db="EMBL/GenBank/DDBJ databases">
        <authorList>
            <person name="Liu C."/>
            <person name="Sun Q."/>
        </authorList>
    </citation>
    <scope>NUCLEOTIDE SEQUENCE [LARGE SCALE GENOMIC DNA]</scope>
    <source>
        <strain evidence="7 8">NSJ-57</strain>
    </source>
</reference>
<keyword evidence="8" id="KW-1185">Reference proteome</keyword>
<evidence type="ECO:0000256" key="5">
    <source>
        <dbReference type="ARBA" id="ARBA00023015"/>
    </source>
</evidence>
<dbReference type="KEGG" id="fho:H9Q81_05785"/>
<dbReference type="AlphaFoldDB" id="A0A7G9GUL9"/>
<evidence type="ECO:0000256" key="3">
    <source>
        <dbReference type="ARBA" id="ARBA00019377"/>
    </source>
</evidence>
<dbReference type="CDD" id="cd11640">
    <property type="entry name" value="HutP"/>
    <property type="match status" value="1"/>
</dbReference>